<dbReference type="GO" id="GO:0017000">
    <property type="term" value="P:antibiotic biosynthetic process"/>
    <property type="evidence" value="ECO:0007669"/>
    <property type="project" value="UniProtKB-KW"/>
</dbReference>
<dbReference type="InterPro" id="IPR050411">
    <property type="entry name" value="AlphaKG_dependent_hydroxylases"/>
</dbReference>
<evidence type="ECO:0000259" key="3">
    <source>
        <dbReference type="Pfam" id="PF02668"/>
    </source>
</evidence>
<keyword evidence="1" id="KW-0560">Oxidoreductase</keyword>
<dbReference type="EMBL" id="EF540323">
    <property type="protein sequence ID" value="ABV49390.1"/>
    <property type="molecule type" value="mRNA"/>
</dbReference>
<dbReference type="Gene3D" id="3.60.130.10">
    <property type="entry name" value="Clavaminate synthase-like"/>
    <property type="match status" value="1"/>
</dbReference>
<accession>A9LFI0</accession>
<dbReference type="InterPro" id="IPR042098">
    <property type="entry name" value="TauD-like_sf"/>
</dbReference>
<dbReference type="InterPro" id="IPR003819">
    <property type="entry name" value="TauD/TfdA-like"/>
</dbReference>
<dbReference type="Pfam" id="PF02668">
    <property type="entry name" value="TauD"/>
    <property type="match status" value="1"/>
</dbReference>
<organism evidence="4">
    <name type="scientific">Karenia brevis</name>
    <name type="common">Red tide dinoflagellate</name>
    <name type="synonym">Gymnodinium breve</name>
    <dbReference type="NCBI Taxonomy" id="156230"/>
    <lineage>
        <taxon>Eukaryota</taxon>
        <taxon>Sar</taxon>
        <taxon>Alveolata</taxon>
        <taxon>Dinophyceae</taxon>
        <taxon>Gymnodiniales</taxon>
        <taxon>Kareniaceae</taxon>
        <taxon>Karenia</taxon>
    </lineage>
</organism>
<dbReference type="SUPFAM" id="SSF51197">
    <property type="entry name" value="Clavaminate synthase-like"/>
    <property type="match status" value="1"/>
</dbReference>
<reference evidence="4" key="1">
    <citation type="journal article" date="2007" name="BMC Evol. Biol.">
        <title>Horizontal gene transfer in chromalveolates.</title>
        <authorList>
            <person name="Nosenko T."/>
            <person name="Bhattacharya D."/>
        </authorList>
    </citation>
    <scope>NUCLEOTIDE SEQUENCE</scope>
    <source>
        <strain evidence="4">Wilson</strain>
    </source>
</reference>
<sequence>QRSNRSLPKLSREPIKGPSVWTGEDLKKDPWWGHVLTPQDIDDLHKATEVAKKTAEWLLPGVPDILPKESFPLGPTMMEKLDTMRDHLENQKGLVMIRNMPVSDSRFSEDDMAIMYLGVSAHIGHIILQSSSGLRSVSRGYGLPLGRVQAEMTGETPKGGKQTNNHFRYHTDRCDVISLMCIRPAPSGGASRVCSAPAIYNALLEQDPELADALAQPIDRIWEGENGYFRLPVMGLTPDGKFTSQISPSYVENAQFLDNTIKATPTQIRALDALEDIGMDVGAEFMMKPGMLYFLNNHQVYHGRGNWSVTEEEKKGEWGSKGRLMFRTWISPFNSRALPDEEQYRFVWGNVAAGAARGGYDQALQTGEVPKPKIPDDHKYYSLYSDETQQRSMWSHCKTVLQYD</sequence>
<dbReference type="PANTHER" id="PTHR10696:SF56">
    <property type="entry name" value="TAUD_TFDA-LIKE DOMAIN-CONTAINING PROTEIN"/>
    <property type="match status" value="1"/>
</dbReference>
<feature type="non-terminal residue" evidence="4">
    <location>
        <position position="1"/>
    </location>
</feature>
<evidence type="ECO:0000313" key="4">
    <source>
        <dbReference type="EMBL" id="ABV49390.1"/>
    </source>
</evidence>
<protein>
    <submittedName>
        <fullName evidence="4">Clavaminic acid synthetase-like protein 1</fullName>
    </submittedName>
</protein>
<name>A9LFI0_KARBR</name>
<dbReference type="GO" id="GO:0016491">
    <property type="term" value="F:oxidoreductase activity"/>
    <property type="evidence" value="ECO:0007669"/>
    <property type="project" value="UniProtKB-KW"/>
</dbReference>
<proteinExistence type="evidence at transcript level"/>
<evidence type="ECO:0000256" key="1">
    <source>
        <dbReference type="ARBA" id="ARBA00023002"/>
    </source>
</evidence>
<evidence type="ECO:0000256" key="2">
    <source>
        <dbReference type="ARBA" id="ARBA00023194"/>
    </source>
</evidence>
<feature type="domain" description="TauD/TfdA-like" evidence="3">
    <location>
        <begin position="82"/>
        <end position="329"/>
    </location>
</feature>
<keyword evidence="2" id="KW-0045">Antibiotic biosynthesis</keyword>
<dbReference type="AlphaFoldDB" id="A9LFI0"/>
<dbReference type="PANTHER" id="PTHR10696">
    <property type="entry name" value="GAMMA-BUTYROBETAINE HYDROXYLASE-RELATED"/>
    <property type="match status" value="1"/>
</dbReference>